<dbReference type="RefSeq" id="WP_003335098.1">
    <property type="nucleotide sequence ID" value="NZ_CP007806.1"/>
</dbReference>
<dbReference type="GO" id="GO:0008982">
    <property type="term" value="F:protein-N(PI)-phosphohistidine-sugar phosphotransferase activity"/>
    <property type="evidence" value="ECO:0007669"/>
    <property type="project" value="InterPro"/>
</dbReference>
<dbReference type="SUPFAM" id="SSF46785">
    <property type="entry name" value="Winged helix' DNA-binding domain"/>
    <property type="match status" value="1"/>
</dbReference>
<keyword evidence="3" id="KW-0805">Transcription regulation</keyword>
<evidence type="ECO:0000256" key="1">
    <source>
        <dbReference type="ARBA" id="ARBA00022679"/>
    </source>
</evidence>
<evidence type="ECO:0000259" key="6">
    <source>
        <dbReference type="PROSITE" id="PS51099"/>
    </source>
</evidence>
<evidence type="ECO:0000259" key="5">
    <source>
        <dbReference type="PROSITE" id="PS51094"/>
    </source>
</evidence>
<feature type="domain" description="PRD" evidence="7">
    <location>
        <begin position="221"/>
        <end position="326"/>
    </location>
</feature>
<evidence type="ECO:0000259" key="7">
    <source>
        <dbReference type="PROSITE" id="PS51372"/>
    </source>
</evidence>
<dbReference type="eggNOG" id="COG3711">
    <property type="taxonomic scope" value="Bacteria"/>
</dbReference>
<dbReference type="PANTHER" id="PTHR30185">
    <property type="entry name" value="CRYPTIC BETA-GLUCOSIDE BGL OPERON ANTITERMINATOR"/>
    <property type="match status" value="1"/>
</dbReference>
<dbReference type="PROSITE" id="PS51372">
    <property type="entry name" value="PRD_2"/>
    <property type="match status" value="2"/>
</dbReference>
<dbReference type="PANTHER" id="PTHR30185:SF18">
    <property type="entry name" value="TRANSCRIPTIONAL REGULATOR MTLR"/>
    <property type="match status" value="1"/>
</dbReference>
<protein>
    <submittedName>
        <fullName evidence="8">Mannitol operon transcriptional activator</fullName>
    </submittedName>
</protein>
<dbReference type="HOGENOM" id="CLU_013442_2_0_9"/>
<dbReference type="PROSITE" id="PS51094">
    <property type="entry name" value="PTS_EIIA_TYPE_2"/>
    <property type="match status" value="1"/>
</dbReference>
<feature type="domain" description="PRD" evidence="7">
    <location>
        <begin position="331"/>
        <end position="436"/>
    </location>
</feature>
<dbReference type="SUPFAM" id="SSF52794">
    <property type="entry name" value="PTS system IIB component-like"/>
    <property type="match status" value="1"/>
</dbReference>
<evidence type="ECO:0000313" key="9">
    <source>
        <dbReference type="Proteomes" id="UP000005850"/>
    </source>
</evidence>
<dbReference type="Gene3D" id="3.40.930.10">
    <property type="entry name" value="Mannitol-specific EII, Chain A"/>
    <property type="match status" value="1"/>
</dbReference>
<dbReference type="EMBL" id="CP007806">
    <property type="protein sequence ID" value="AIG25376.1"/>
    <property type="molecule type" value="Genomic_DNA"/>
</dbReference>
<dbReference type="Pfam" id="PF02302">
    <property type="entry name" value="PTS_IIB"/>
    <property type="match status" value="1"/>
</dbReference>
<dbReference type="PROSITE" id="PS51099">
    <property type="entry name" value="PTS_EIIB_TYPE_2"/>
    <property type="match status" value="1"/>
</dbReference>
<dbReference type="InterPro" id="IPR016152">
    <property type="entry name" value="PTrfase/Anion_transptr"/>
</dbReference>
<dbReference type="InterPro" id="IPR036388">
    <property type="entry name" value="WH-like_DNA-bd_sf"/>
</dbReference>
<dbReference type="SUPFAM" id="SSF63520">
    <property type="entry name" value="PTS-regulatory domain, PRD"/>
    <property type="match status" value="2"/>
</dbReference>
<dbReference type="KEGG" id="blr:BRLA_c010360"/>
<gene>
    <name evidence="8" type="primary">mtlR_1</name>
    <name evidence="8" type="ORF">BRLA_c010360</name>
</gene>
<dbReference type="Proteomes" id="UP000005850">
    <property type="component" value="Chromosome"/>
</dbReference>
<dbReference type="InterPro" id="IPR050661">
    <property type="entry name" value="BglG_antiterminators"/>
</dbReference>
<dbReference type="CDD" id="cd05568">
    <property type="entry name" value="PTS_IIB_bgl_like"/>
    <property type="match status" value="1"/>
</dbReference>
<dbReference type="Gene3D" id="1.10.10.10">
    <property type="entry name" value="Winged helix-like DNA-binding domain superfamily/Winged helix DNA-binding domain"/>
    <property type="match status" value="2"/>
</dbReference>
<keyword evidence="1" id="KW-0808">Transferase</keyword>
<feature type="domain" description="PTS EIIB type-2" evidence="6">
    <location>
        <begin position="440"/>
        <end position="529"/>
    </location>
</feature>
<dbReference type="GO" id="GO:0009401">
    <property type="term" value="P:phosphoenolpyruvate-dependent sugar phosphotransferase system"/>
    <property type="evidence" value="ECO:0007669"/>
    <property type="project" value="InterPro"/>
</dbReference>
<dbReference type="SUPFAM" id="SSF55804">
    <property type="entry name" value="Phoshotransferase/anion transport protein"/>
    <property type="match status" value="1"/>
</dbReference>
<sequence>MQISARQQQMIMILLRENNGITIAKIADEIHTSTRTVHRELPEIEPLMEQYGLHLMKRSGVGLILQGAEQDKERLERALERAIQHSSKHVSNPEQHQEAFQVTQREFSPEERRSIILCTLLAANEPIKLFLLAHNLKVAVPTISHDLDQLEEWVRGLQLHLVRRRGYGIELKGTEAAKRKAMMSLLSENLDETQLIGLLKENIQQKTAQRVNSASEQLLGLIQRDRLIAVENTLQRVRKDLPYPLADSSYIALVVHLSLMIERLMKGEHIEIDQHYFEDLKRQAEYKVAKQIINELAGTFTIPFPEAEIAYITMHLQGSKLRMSQHDLLEINNVEVTAVAQKLMEGAGRRLGVNFYEDRSLLSGLLTHLEPAMNRMRRGMHIRNPLLHKIKQDYEQVFKVIAETVKEAFPPVQVPEEEIAYLVLHFGSSMERLKRTRTKYRALIVCSSGIGSSRMLADRIEAEIPEIEVFKHASIFEVHQIDFTKYDLIISTIPVPFEQKPYITVSPLLSREEIASIRNFLSQVPIEPLNDAKPSQPQTIEKILDHMEAGESYFRYTLTICKGWYDVQLNNQSQDIIETLETICEQLKNLGIMRDYRKVVRKLLEREEKSGLGIPGTTQVLYHVKSAEIVQPSFSIGYLQEPIIRRSMDGEEMSVTKLLILVSPQEMRSEGTEILSEISSLLIEEETMNVIENKQPIEIKTYFIEKLKQFCFRKVKERGNHL</sequence>
<feature type="domain" description="PTS EIIA type-2" evidence="5">
    <location>
        <begin position="558"/>
        <end position="710"/>
    </location>
</feature>
<accession>A0A075R1T0</accession>
<dbReference type="InterPro" id="IPR036390">
    <property type="entry name" value="WH_DNA-bd_sf"/>
</dbReference>
<dbReference type="Pfam" id="PF00359">
    <property type="entry name" value="PTS_EIIA_2"/>
    <property type="match status" value="1"/>
</dbReference>
<dbReference type="InterPro" id="IPR036095">
    <property type="entry name" value="PTS_EIIB-like_sf"/>
</dbReference>
<dbReference type="Pfam" id="PF00874">
    <property type="entry name" value="PRD"/>
    <property type="match status" value="2"/>
</dbReference>
<dbReference type="InterPro" id="IPR013011">
    <property type="entry name" value="PTS_EIIB_2"/>
</dbReference>
<dbReference type="InterPro" id="IPR036634">
    <property type="entry name" value="PRD_sf"/>
</dbReference>
<evidence type="ECO:0000256" key="4">
    <source>
        <dbReference type="ARBA" id="ARBA00023163"/>
    </source>
</evidence>
<dbReference type="GO" id="GO:0006355">
    <property type="term" value="P:regulation of DNA-templated transcription"/>
    <property type="evidence" value="ECO:0007669"/>
    <property type="project" value="InterPro"/>
</dbReference>
<proteinExistence type="predicted"/>
<name>A0A075R1T0_BRELA</name>
<dbReference type="InterPro" id="IPR003501">
    <property type="entry name" value="PTS_EIIB_2/3"/>
</dbReference>
<evidence type="ECO:0000313" key="8">
    <source>
        <dbReference type="EMBL" id="AIG25376.1"/>
    </source>
</evidence>
<organism evidence="8 9">
    <name type="scientific">Brevibacillus laterosporus LMG 15441</name>
    <dbReference type="NCBI Taxonomy" id="1042163"/>
    <lineage>
        <taxon>Bacteria</taxon>
        <taxon>Bacillati</taxon>
        <taxon>Bacillota</taxon>
        <taxon>Bacilli</taxon>
        <taxon>Bacillales</taxon>
        <taxon>Paenibacillaceae</taxon>
        <taxon>Brevibacillus</taxon>
    </lineage>
</organism>
<dbReference type="STRING" id="1042163.BRLA_c010360"/>
<keyword evidence="9" id="KW-1185">Reference proteome</keyword>
<evidence type="ECO:0000256" key="3">
    <source>
        <dbReference type="ARBA" id="ARBA00023015"/>
    </source>
</evidence>
<reference evidence="8 9" key="1">
    <citation type="journal article" date="2011" name="J. Bacteriol.">
        <title>Genome sequence of Brevibacillus laterosporus LMG 15441, a pathogen of invertebrates.</title>
        <authorList>
            <person name="Djukic M."/>
            <person name="Poehlein A."/>
            <person name="Thurmer A."/>
            <person name="Daniel R."/>
        </authorList>
    </citation>
    <scope>NUCLEOTIDE SEQUENCE [LARGE SCALE GENOMIC DNA]</scope>
    <source>
        <strain evidence="8 9">LMG 15441</strain>
    </source>
</reference>
<evidence type="ECO:0000256" key="2">
    <source>
        <dbReference type="ARBA" id="ARBA00022737"/>
    </source>
</evidence>
<dbReference type="AlphaFoldDB" id="A0A075R1T0"/>
<keyword evidence="4" id="KW-0804">Transcription</keyword>
<dbReference type="Gene3D" id="3.40.50.2300">
    <property type="match status" value="1"/>
</dbReference>
<dbReference type="InterPro" id="IPR011608">
    <property type="entry name" value="PRD"/>
</dbReference>
<keyword evidence="2" id="KW-0677">Repeat</keyword>
<dbReference type="InterPro" id="IPR002178">
    <property type="entry name" value="PTS_EIIA_type-2_dom"/>
</dbReference>
<dbReference type="Gene3D" id="1.10.1790.10">
    <property type="entry name" value="PRD domain"/>
    <property type="match status" value="2"/>
</dbReference>